<evidence type="ECO:0000313" key="3">
    <source>
        <dbReference type="Proteomes" id="UP000711391"/>
    </source>
</evidence>
<evidence type="ECO:0000313" key="2">
    <source>
        <dbReference type="EMBL" id="MBL6817808.1"/>
    </source>
</evidence>
<proteinExistence type="predicted"/>
<protein>
    <submittedName>
        <fullName evidence="2">Uncharacterized protein</fullName>
    </submittedName>
</protein>
<reference evidence="2" key="1">
    <citation type="submission" date="2020-10" db="EMBL/GenBank/DDBJ databases">
        <title>Microbiome of the Black Sea water column analyzed by genome centric metagenomics.</title>
        <authorList>
            <person name="Cabello-Yeves P.J."/>
            <person name="Callieri C."/>
            <person name="Picazo A."/>
            <person name="Mehrshad M."/>
            <person name="Haro-Moreno J.M."/>
            <person name="Roda-Garcia J."/>
            <person name="Dzembekova N."/>
            <person name="Slabakova V."/>
            <person name="Slabakova N."/>
            <person name="Moncheva S."/>
            <person name="Rodriguez-Valera F."/>
        </authorList>
    </citation>
    <scope>NUCLEOTIDE SEQUENCE</scope>
    <source>
        <strain evidence="2">BS307-5m-G50</strain>
    </source>
</reference>
<accession>A0A937LIB0</accession>
<keyword evidence="1" id="KW-0472">Membrane</keyword>
<keyword evidence="1" id="KW-0812">Transmembrane</keyword>
<dbReference type="EMBL" id="JADHQD010000001">
    <property type="protein sequence ID" value="MBL6817808.1"/>
    <property type="molecule type" value="Genomic_DNA"/>
</dbReference>
<evidence type="ECO:0000256" key="1">
    <source>
        <dbReference type="SAM" id="Phobius"/>
    </source>
</evidence>
<organism evidence="2 3">
    <name type="scientific">SAR86 cluster bacterium</name>
    <dbReference type="NCBI Taxonomy" id="2030880"/>
    <lineage>
        <taxon>Bacteria</taxon>
        <taxon>Pseudomonadati</taxon>
        <taxon>Pseudomonadota</taxon>
        <taxon>Gammaproteobacteria</taxon>
        <taxon>SAR86 cluster</taxon>
    </lineage>
</organism>
<dbReference type="AlphaFoldDB" id="A0A937LIB0"/>
<gene>
    <name evidence="2" type="ORF">ISQ64_00175</name>
</gene>
<feature type="transmembrane region" description="Helical" evidence="1">
    <location>
        <begin position="21"/>
        <end position="42"/>
    </location>
</feature>
<keyword evidence="1" id="KW-1133">Transmembrane helix</keyword>
<dbReference type="Proteomes" id="UP000711391">
    <property type="component" value="Unassembled WGS sequence"/>
</dbReference>
<name>A0A937LIB0_9GAMM</name>
<sequence>MNTDIRPDKSSPAYLKKSSSGGLFVGFLYVLLFMSILGLGIWQNFETKSTSKKIQINEDRLAIIEEQMNIADEVNNDSLTDISSSIQFLDKEVRKLWDLSNKRNKVNITKLLASTDEIEKSIKEINKTLTEYKKELSDNSKLIKAVEPELDKVESIEITLKTIETQLMLLDDSVQALNNYKKQLNQSILEIQTEISLMNQPLEESIPSN</sequence>
<comment type="caution">
    <text evidence="2">The sequence shown here is derived from an EMBL/GenBank/DDBJ whole genome shotgun (WGS) entry which is preliminary data.</text>
</comment>